<reference evidence="2" key="1">
    <citation type="submission" date="2019-12" db="UniProtKB">
        <authorList>
            <consortium name="WormBaseParasite"/>
        </authorList>
    </citation>
    <scope>IDENTIFICATION</scope>
</reference>
<dbReference type="AlphaFoldDB" id="A0A5S6QH66"/>
<evidence type="ECO:0000313" key="2">
    <source>
        <dbReference type="WBParaSite" id="TMUE_2000006558.1"/>
    </source>
</evidence>
<accession>A0A5S6QH66</accession>
<sequence length="177" mass="19968">MFSQIAVSHQVADMLDFLWTRHVGMKPDVCVNLRHIFGASCSPALANFAVREAARRKSEILGKVVDEAFCVDDLYWSEDNEEAVIECSQKLATALREACFKLNKWISNSMRVIVWDCEQDSLTFASRHQEKVGNTAANVLSVLASVYNLDCWSVCLTRQTHNASDLANWPKVDRDIV</sequence>
<keyword evidence="1" id="KW-1185">Reference proteome</keyword>
<dbReference type="Proteomes" id="UP000046395">
    <property type="component" value="Unassembled WGS sequence"/>
</dbReference>
<evidence type="ECO:0000313" key="1">
    <source>
        <dbReference type="Proteomes" id="UP000046395"/>
    </source>
</evidence>
<dbReference type="PANTHER" id="PTHR47331">
    <property type="entry name" value="PHD-TYPE DOMAIN-CONTAINING PROTEIN"/>
    <property type="match status" value="1"/>
</dbReference>
<protein>
    <submittedName>
        <fullName evidence="2">Reverse transcriptase domain-containing protein</fullName>
    </submittedName>
</protein>
<dbReference type="PANTHER" id="PTHR47331:SF1">
    <property type="entry name" value="GAG-LIKE PROTEIN"/>
    <property type="match status" value="1"/>
</dbReference>
<dbReference type="STRING" id="70415.A0A5S6QH66"/>
<organism evidence="1 2">
    <name type="scientific">Trichuris muris</name>
    <name type="common">Mouse whipworm</name>
    <dbReference type="NCBI Taxonomy" id="70415"/>
    <lineage>
        <taxon>Eukaryota</taxon>
        <taxon>Metazoa</taxon>
        <taxon>Ecdysozoa</taxon>
        <taxon>Nematoda</taxon>
        <taxon>Enoplea</taxon>
        <taxon>Dorylaimia</taxon>
        <taxon>Trichinellida</taxon>
        <taxon>Trichuridae</taxon>
        <taxon>Trichuris</taxon>
    </lineage>
</organism>
<proteinExistence type="predicted"/>
<dbReference type="WBParaSite" id="TMUE_2000006558.1">
    <property type="protein sequence ID" value="TMUE_2000006558.1"/>
    <property type="gene ID" value="WBGene00287369"/>
</dbReference>
<name>A0A5S6QH66_TRIMR</name>